<name>A0ABR4BX49_9HELO</name>
<gene>
    <name evidence="1" type="ORF">VTL71DRAFT_7340</name>
</gene>
<reference evidence="1 2" key="1">
    <citation type="journal article" date="2024" name="Commun. Biol.">
        <title>Comparative genomic analysis of thermophilic fungi reveals convergent evolutionary adaptations and gene losses.</title>
        <authorList>
            <person name="Steindorff A.S."/>
            <person name="Aguilar-Pontes M.V."/>
            <person name="Robinson A.J."/>
            <person name="Andreopoulos B."/>
            <person name="LaButti K."/>
            <person name="Kuo A."/>
            <person name="Mondo S."/>
            <person name="Riley R."/>
            <person name="Otillar R."/>
            <person name="Haridas S."/>
            <person name="Lipzen A."/>
            <person name="Grimwood J."/>
            <person name="Schmutz J."/>
            <person name="Clum A."/>
            <person name="Reid I.D."/>
            <person name="Moisan M.C."/>
            <person name="Butler G."/>
            <person name="Nguyen T.T.M."/>
            <person name="Dewar K."/>
            <person name="Conant G."/>
            <person name="Drula E."/>
            <person name="Henrissat B."/>
            <person name="Hansel C."/>
            <person name="Singer S."/>
            <person name="Hutchinson M.I."/>
            <person name="de Vries R.P."/>
            <person name="Natvig D.O."/>
            <person name="Powell A.J."/>
            <person name="Tsang A."/>
            <person name="Grigoriev I.V."/>
        </authorList>
    </citation>
    <scope>NUCLEOTIDE SEQUENCE [LARGE SCALE GENOMIC DNA]</scope>
    <source>
        <strain evidence="1 2">CBS 494.80</strain>
    </source>
</reference>
<sequence>MDRLTYADKSIETINHSNTEGVVSRVGVPCPVSIRGRCAYVSAAWAAAQQEDDGSRKIKSEAYYIHTERHEVKRQSTLDHSIKASSACCKSVNTT</sequence>
<protein>
    <submittedName>
        <fullName evidence="1">Uncharacterized protein</fullName>
    </submittedName>
</protein>
<proteinExistence type="predicted"/>
<organism evidence="1 2">
    <name type="scientific">Oculimacula yallundae</name>
    <dbReference type="NCBI Taxonomy" id="86028"/>
    <lineage>
        <taxon>Eukaryota</taxon>
        <taxon>Fungi</taxon>
        <taxon>Dikarya</taxon>
        <taxon>Ascomycota</taxon>
        <taxon>Pezizomycotina</taxon>
        <taxon>Leotiomycetes</taxon>
        <taxon>Helotiales</taxon>
        <taxon>Ploettnerulaceae</taxon>
        <taxon>Oculimacula</taxon>
    </lineage>
</organism>
<dbReference type="Proteomes" id="UP001595075">
    <property type="component" value="Unassembled WGS sequence"/>
</dbReference>
<evidence type="ECO:0000313" key="2">
    <source>
        <dbReference type="Proteomes" id="UP001595075"/>
    </source>
</evidence>
<accession>A0ABR4BX49</accession>
<keyword evidence="2" id="KW-1185">Reference proteome</keyword>
<dbReference type="EMBL" id="JAZHXI010000018">
    <property type="protein sequence ID" value="KAL2061962.1"/>
    <property type="molecule type" value="Genomic_DNA"/>
</dbReference>
<evidence type="ECO:0000313" key="1">
    <source>
        <dbReference type="EMBL" id="KAL2061962.1"/>
    </source>
</evidence>
<comment type="caution">
    <text evidence="1">The sequence shown here is derived from an EMBL/GenBank/DDBJ whole genome shotgun (WGS) entry which is preliminary data.</text>
</comment>